<gene>
    <name evidence="2" type="ORF">EAG_15727</name>
</gene>
<evidence type="ECO:0000313" key="3">
    <source>
        <dbReference type="Proteomes" id="UP000000311"/>
    </source>
</evidence>
<organism evidence="3">
    <name type="scientific">Camponotus floridanus</name>
    <name type="common">Florida carpenter ant</name>
    <dbReference type="NCBI Taxonomy" id="104421"/>
    <lineage>
        <taxon>Eukaryota</taxon>
        <taxon>Metazoa</taxon>
        <taxon>Ecdysozoa</taxon>
        <taxon>Arthropoda</taxon>
        <taxon>Hexapoda</taxon>
        <taxon>Insecta</taxon>
        <taxon>Pterygota</taxon>
        <taxon>Neoptera</taxon>
        <taxon>Endopterygota</taxon>
        <taxon>Hymenoptera</taxon>
        <taxon>Apocrita</taxon>
        <taxon>Aculeata</taxon>
        <taxon>Formicoidea</taxon>
        <taxon>Formicidae</taxon>
        <taxon>Formicinae</taxon>
        <taxon>Camponotus</taxon>
    </lineage>
</organism>
<dbReference type="Proteomes" id="UP000000311">
    <property type="component" value="Unassembled WGS sequence"/>
</dbReference>
<evidence type="ECO:0000313" key="2">
    <source>
        <dbReference type="EMBL" id="EFN61898.1"/>
    </source>
</evidence>
<evidence type="ECO:0000256" key="1">
    <source>
        <dbReference type="SAM" id="MobiDB-lite"/>
    </source>
</evidence>
<feature type="region of interest" description="Disordered" evidence="1">
    <location>
        <begin position="1"/>
        <end position="38"/>
    </location>
</feature>
<dbReference type="EMBL" id="GL443548">
    <property type="protein sequence ID" value="EFN61898.1"/>
    <property type="molecule type" value="Genomic_DNA"/>
</dbReference>
<name>E2AXB8_CAMFO</name>
<protein>
    <submittedName>
        <fullName evidence="2">Uncharacterized protein</fullName>
    </submittedName>
</protein>
<dbReference type="AlphaFoldDB" id="E2AXB8"/>
<reference evidence="2 3" key="1">
    <citation type="journal article" date="2010" name="Science">
        <title>Genomic comparison of the ants Camponotus floridanus and Harpegnathos saltator.</title>
        <authorList>
            <person name="Bonasio R."/>
            <person name="Zhang G."/>
            <person name="Ye C."/>
            <person name="Mutti N.S."/>
            <person name="Fang X."/>
            <person name="Qin N."/>
            <person name="Donahue G."/>
            <person name="Yang P."/>
            <person name="Li Q."/>
            <person name="Li C."/>
            <person name="Zhang P."/>
            <person name="Huang Z."/>
            <person name="Berger S.L."/>
            <person name="Reinberg D."/>
            <person name="Wang J."/>
            <person name="Liebig J."/>
        </authorList>
    </citation>
    <scope>NUCLEOTIDE SEQUENCE [LARGE SCALE GENOMIC DNA]</scope>
    <source>
        <strain evidence="3">C129</strain>
    </source>
</reference>
<proteinExistence type="predicted"/>
<sequence length="74" mass="8444">MHEASSGRVSLHSRRHIGAGRSPWRKNRDHPSQVQTAPLRIPETYVPYNYNVKIYIASETTVGSASRRGVLKKW</sequence>
<dbReference type="InParanoid" id="E2AXB8"/>
<feature type="compositionally biased region" description="Basic residues" evidence="1">
    <location>
        <begin position="11"/>
        <end position="28"/>
    </location>
</feature>
<keyword evidence="3" id="KW-1185">Reference proteome</keyword>
<accession>E2AXB8</accession>